<dbReference type="InterPro" id="IPR003855">
    <property type="entry name" value="K+_transporter"/>
</dbReference>
<dbReference type="Proteomes" id="UP000241394">
    <property type="component" value="Chromosome LG17"/>
</dbReference>
<proteinExistence type="inferred from homology"/>
<dbReference type="AlphaFoldDB" id="A0A2R6QBR1"/>
<comment type="subcellular location">
    <subcellularLocation>
        <location evidence="1">Cell membrane</location>
        <topology evidence="1">Multi-pass membrane protein</topology>
    </subcellularLocation>
</comment>
<evidence type="ECO:0000256" key="7">
    <source>
        <dbReference type="ARBA" id="ARBA00022989"/>
    </source>
</evidence>
<evidence type="ECO:0000256" key="8">
    <source>
        <dbReference type="ARBA" id="ARBA00023065"/>
    </source>
</evidence>
<dbReference type="PANTHER" id="PTHR30540:SF137">
    <property type="entry name" value="POTASSIUM TRANSPORTER"/>
    <property type="match status" value="1"/>
</dbReference>
<protein>
    <submittedName>
        <fullName evidence="13">Potassium transporter like</fullName>
    </submittedName>
</protein>
<dbReference type="Gramene" id="PSS05572">
    <property type="protein sequence ID" value="PSS05572"/>
    <property type="gene ID" value="CEY00_Acc18841"/>
</dbReference>
<keyword evidence="6" id="KW-0630">Potassium</keyword>
<evidence type="ECO:0000256" key="6">
    <source>
        <dbReference type="ARBA" id="ARBA00022958"/>
    </source>
</evidence>
<keyword evidence="4" id="KW-0633">Potassium transport</keyword>
<comment type="caution">
    <text evidence="13">The sequence shown here is derived from an EMBL/GenBank/DDBJ whole genome shotgun (WGS) entry which is preliminary data.</text>
</comment>
<evidence type="ECO:0000256" key="3">
    <source>
        <dbReference type="ARBA" id="ARBA00022448"/>
    </source>
</evidence>
<evidence type="ECO:0000256" key="1">
    <source>
        <dbReference type="ARBA" id="ARBA00004651"/>
    </source>
</evidence>
<keyword evidence="8" id="KW-0406">Ion transport</keyword>
<dbReference type="STRING" id="1590841.A0A2R6QBR1"/>
<feature type="transmembrane region" description="Helical" evidence="10">
    <location>
        <begin position="47"/>
        <end position="66"/>
    </location>
</feature>
<evidence type="ECO:0000256" key="5">
    <source>
        <dbReference type="ARBA" id="ARBA00022692"/>
    </source>
</evidence>
<evidence type="ECO:0000256" key="10">
    <source>
        <dbReference type="SAM" id="Phobius"/>
    </source>
</evidence>
<dbReference type="Pfam" id="PF22776">
    <property type="entry name" value="K_trans_C"/>
    <property type="match status" value="1"/>
</dbReference>
<dbReference type="InterPro" id="IPR053952">
    <property type="entry name" value="K_trans_C"/>
</dbReference>
<sequence>MTLCLAVVIGVRDTDTIGNAYGLAVITVMFVTTCLMFLVISTVWNQNVLVAALFVVIFGSVELLYFSACIAKVHEGGWLPLLFSLIILTLMVVWQYGTSRKQVFEIENKVSFERLLSISPSLGIVRVPGIALVYSSLAATVPPTFAHFVINFPALHQILIFVTLESSMVPKVPDFDRIHVGKIGPPDFRAFWCIVRYGYKDARDSYSLETQLIEKVAEFLQSEDRDEESAIPSAVVGHAVENEVSFGGSRRRKTGSKSLGLREEVKELVDASEAGVAYMLGNTYITASESSPIMKKFAINVVYGFLRRNSRRPAIALGIPHSSLLEVGMEYYV</sequence>
<keyword evidence="5 10" id="KW-0812">Transmembrane</keyword>
<gene>
    <name evidence="13" type="ORF">CEY00_Acc18841</name>
</gene>
<dbReference type="EMBL" id="NKQK01000017">
    <property type="protein sequence ID" value="PSS05572.1"/>
    <property type="molecule type" value="Genomic_DNA"/>
</dbReference>
<evidence type="ECO:0000259" key="11">
    <source>
        <dbReference type="Pfam" id="PF02705"/>
    </source>
</evidence>
<keyword evidence="3" id="KW-0813">Transport</keyword>
<evidence type="ECO:0000259" key="12">
    <source>
        <dbReference type="Pfam" id="PF22776"/>
    </source>
</evidence>
<evidence type="ECO:0000256" key="9">
    <source>
        <dbReference type="ARBA" id="ARBA00023136"/>
    </source>
</evidence>
<dbReference type="OrthoDB" id="504708at2759"/>
<organism evidence="13 14">
    <name type="scientific">Actinidia chinensis var. chinensis</name>
    <name type="common">Chinese soft-hair kiwi</name>
    <dbReference type="NCBI Taxonomy" id="1590841"/>
    <lineage>
        <taxon>Eukaryota</taxon>
        <taxon>Viridiplantae</taxon>
        <taxon>Streptophyta</taxon>
        <taxon>Embryophyta</taxon>
        <taxon>Tracheophyta</taxon>
        <taxon>Spermatophyta</taxon>
        <taxon>Magnoliopsida</taxon>
        <taxon>eudicotyledons</taxon>
        <taxon>Gunneridae</taxon>
        <taxon>Pentapetalae</taxon>
        <taxon>asterids</taxon>
        <taxon>Ericales</taxon>
        <taxon>Actinidiaceae</taxon>
        <taxon>Actinidia</taxon>
    </lineage>
</organism>
<keyword evidence="7 10" id="KW-1133">Transmembrane helix</keyword>
<dbReference type="PANTHER" id="PTHR30540">
    <property type="entry name" value="OSMOTIC STRESS POTASSIUM TRANSPORTER"/>
    <property type="match status" value="1"/>
</dbReference>
<reference evidence="13 14" key="1">
    <citation type="submission" date="2017-07" db="EMBL/GenBank/DDBJ databases">
        <title>An improved, manually edited Actinidia chinensis var. chinensis (kiwifruit) genome highlights the challenges associated with draft genomes and gene prediction in plants.</title>
        <authorList>
            <person name="Pilkington S."/>
            <person name="Crowhurst R."/>
            <person name="Hilario E."/>
            <person name="Nardozza S."/>
            <person name="Fraser L."/>
            <person name="Peng Y."/>
            <person name="Gunaseelan K."/>
            <person name="Simpson R."/>
            <person name="Tahir J."/>
            <person name="Deroles S."/>
            <person name="Templeton K."/>
            <person name="Luo Z."/>
            <person name="Davy M."/>
            <person name="Cheng C."/>
            <person name="Mcneilage M."/>
            <person name="Scaglione D."/>
            <person name="Liu Y."/>
            <person name="Zhang Q."/>
            <person name="Datson P."/>
            <person name="De Silva N."/>
            <person name="Gardiner S."/>
            <person name="Bassett H."/>
            <person name="Chagne D."/>
            <person name="Mccallum J."/>
            <person name="Dzierzon H."/>
            <person name="Deng C."/>
            <person name="Wang Y.-Y."/>
            <person name="Barron N."/>
            <person name="Manako K."/>
            <person name="Bowen J."/>
            <person name="Foster T."/>
            <person name="Erridge Z."/>
            <person name="Tiffin H."/>
            <person name="Waite C."/>
            <person name="Davies K."/>
            <person name="Grierson E."/>
            <person name="Laing W."/>
            <person name="Kirk R."/>
            <person name="Chen X."/>
            <person name="Wood M."/>
            <person name="Montefiori M."/>
            <person name="Brummell D."/>
            <person name="Schwinn K."/>
            <person name="Catanach A."/>
            <person name="Fullerton C."/>
            <person name="Li D."/>
            <person name="Meiyalaghan S."/>
            <person name="Nieuwenhuizen N."/>
            <person name="Read N."/>
            <person name="Prakash R."/>
            <person name="Hunter D."/>
            <person name="Zhang H."/>
            <person name="Mckenzie M."/>
            <person name="Knabel M."/>
            <person name="Harris A."/>
            <person name="Allan A."/>
            <person name="Chen A."/>
            <person name="Janssen B."/>
            <person name="Plunkett B."/>
            <person name="Dwamena C."/>
            <person name="Voogd C."/>
            <person name="Leif D."/>
            <person name="Lafferty D."/>
            <person name="Souleyre E."/>
            <person name="Varkonyi-Gasic E."/>
            <person name="Gambi F."/>
            <person name="Hanley J."/>
            <person name="Yao J.-L."/>
            <person name="Cheung J."/>
            <person name="David K."/>
            <person name="Warren B."/>
            <person name="Marsh K."/>
            <person name="Snowden K."/>
            <person name="Lin-Wang K."/>
            <person name="Brian L."/>
            <person name="Martinez-Sanchez M."/>
            <person name="Wang M."/>
            <person name="Ileperuma N."/>
            <person name="Macnee N."/>
            <person name="Campin R."/>
            <person name="Mcatee P."/>
            <person name="Drummond R."/>
            <person name="Espley R."/>
            <person name="Ireland H."/>
            <person name="Wu R."/>
            <person name="Atkinson R."/>
            <person name="Karunairetnam S."/>
            <person name="Bulley S."/>
            <person name="Chunkath S."/>
            <person name="Hanley Z."/>
            <person name="Storey R."/>
            <person name="Thrimawithana A."/>
            <person name="Thomson S."/>
            <person name="David C."/>
            <person name="Testolin R."/>
        </authorList>
    </citation>
    <scope>NUCLEOTIDE SEQUENCE [LARGE SCALE GENOMIC DNA]</scope>
    <source>
        <strain evidence="14">cv. Red5</strain>
        <tissue evidence="13">Young leaf</tissue>
    </source>
</reference>
<dbReference type="GO" id="GO:0015079">
    <property type="term" value="F:potassium ion transmembrane transporter activity"/>
    <property type="evidence" value="ECO:0007669"/>
    <property type="project" value="InterPro"/>
</dbReference>
<dbReference type="InParanoid" id="A0A2R6QBR1"/>
<evidence type="ECO:0000313" key="14">
    <source>
        <dbReference type="Proteomes" id="UP000241394"/>
    </source>
</evidence>
<reference evidence="14" key="2">
    <citation type="journal article" date="2018" name="BMC Genomics">
        <title>A manually annotated Actinidia chinensis var. chinensis (kiwifruit) genome highlights the challenges associated with draft genomes and gene prediction in plants.</title>
        <authorList>
            <person name="Pilkington S.M."/>
            <person name="Crowhurst R."/>
            <person name="Hilario E."/>
            <person name="Nardozza S."/>
            <person name="Fraser L."/>
            <person name="Peng Y."/>
            <person name="Gunaseelan K."/>
            <person name="Simpson R."/>
            <person name="Tahir J."/>
            <person name="Deroles S.C."/>
            <person name="Templeton K."/>
            <person name="Luo Z."/>
            <person name="Davy M."/>
            <person name="Cheng C."/>
            <person name="McNeilage M."/>
            <person name="Scaglione D."/>
            <person name="Liu Y."/>
            <person name="Zhang Q."/>
            <person name="Datson P."/>
            <person name="De Silva N."/>
            <person name="Gardiner S.E."/>
            <person name="Bassett H."/>
            <person name="Chagne D."/>
            <person name="McCallum J."/>
            <person name="Dzierzon H."/>
            <person name="Deng C."/>
            <person name="Wang Y.Y."/>
            <person name="Barron L."/>
            <person name="Manako K."/>
            <person name="Bowen J."/>
            <person name="Foster T.M."/>
            <person name="Erridge Z.A."/>
            <person name="Tiffin H."/>
            <person name="Waite C.N."/>
            <person name="Davies K.M."/>
            <person name="Grierson E.P."/>
            <person name="Laing W.A."/>
            <person name="Kirk R."/>
            <person name="Chen X."/>
            <person name="Wood M."/>
            <person name="Montefiori M."/>
            <person name="Brummell D.A."/>
            <person name="Schwinn K.E."/>
            <person name="Catanach A."/>
            <person name="Fullerton C."/>
            <person name="Li D."/>
            <person name="Meiyalaghan S."/>
            <person name="Nieuwenhuizen N."/>
            <person name="Read N."/>
            <person name="Prakash R."/>
            <person name="Hunter D."/>
            <person name="Zhang H."/>
            <person name="McKenzie M."/>
            <person name="Knabel M."/>
            <person name="Harris A."/>
            <person name="Allan A.C."/>
            <person name="Gleave A."/>
            <person name="Chen A."/>
            <person name="Janssen B.J."/>
            <person name="Plunkett B."/>
            <person name="Ampomah-Dwamena C."/>
            <person name="Voogd C."/>
            <person name="Leif D."/>
            <person name="Lafferty D."/>
            <person name="Souleyre E.J.F."/>
            <person name="Varkonyi-Gasic E."/>
            <person name="Gambi F."/>
            <person name="Hanley J."/>
            <person name="Yao J.L."/>
            <person name="Cheung J."/>
            <person name="David K.M."/>
            <person name="Warren B."/>
            <person name="Marsh K."/>
            <person name="Snowden K.C."/>
            <person name="Lin-Wang K."/>
            <person name="Brian L."/>
            <person name="Martinez-Sanchez M."/>
            <person name="Wang M."/>
            <person name="Ileperuma N."/>
            <person name="Macnee N."/>
            <person name="Campin R."/>
            <person name="McAtee P."/>
            <person name="Drummond R.S.M."/>
            <person name="Espley R.V."/>
            <person name="Ireland H.S."/>
            <person name="Wu R."/>
            <person name="Atkinson R.G."/>
            <person name="Karunairetnam S."/>
            <person name="Bulley S."/>
            <person name="Chunkath S."/>
            <person name="Hanley Z."/>
            <person name="Storey R."/>
            <person name="Thrimawithana A.H."/>
            <person name="Thomson S."/>
            <person name="David C."/>
            <person name="Testolin R."/>
            <person name="Huang H."/>
            <person name="Hellens R.P."/>
            <person name="Schaffer R.J."/>
        </authorList>
    </citation>
    <scope>NUCLEOTIDE SEQUENCE [LARGE SCALE GENOMIC DNA]</scope>
    <source>
        <strain evidence="14">cv. Red5</strain>
    </source>
</reference>
<feature type="domain" description="K+ potassium transporter integral membrane" evidence="11">
    <location>
        <begin position="1"/>
        <end position="116"/>
    </location>
</feature>
<keyword evidence="9 10" id="KW-0472">Membrane</keyword>
<accession>A0A2R6QBR1</accession>
<dbReference type="Pfam" id="PF02705">
    <property type="entry name" value="K_trans"/>
    <property type="match status" value="1"/>
</dbReference>
<evidence type="ECO:0000256" key="4">
    <source>
        <dbReference type="ARBA" id="ARBA00022538"/>
    </source>
</evidence>
<evidence type="ECO:0000256" key="2">
    <source>
        <dbReference type="ARBA" id="ARBA00008440"/>
    </source>
</evidence>
<name>A0A2R6QBR1_ACTCC</name>
<dbReference type="InterPro" id="IPR053951">
    <property type="entry name" value="K_trans_N"/>
</dbReference>
<feature type="transmembrane region" description="Helical" evidence="10">
    <location>
        <begin position="20"/>
        <end position="40"/>
    </location>
</feature>
<comment type="similarity">
    <text evidence="2">Belongs to the HAK/KUP transporter (TC 2.A.72.3) family.</text>
</comment>
<dbReference type="OMA" id="CERPESI"/>
<dbReference type="GO" id="GO:0005886">
    <property type="term" value="C:plasma membrane"/>
    <property type="evidence" value="ECO:0007669"/>
    <property type="project" value="UniProtKB-SubCell"/>
</dbReference>
<feature type="transmembrane region" description="Helical" evidence="10">
    <location>
        <begin position="78"/>
        <end position="97"/>
    </location>
</feature>
<evidence type="ECO:0000313" key="13">
    <source>
        <dbReference type="EMBL" id="PSS05572.1"/>
    </source>
</evidence>
<keyword evidence="14" id="KW-1185">Reference proteome</keyword>
<feature type="domain" description="K+ potassium transporter C-terminal" evidence="12">
    <location>
        <begin position="128"/>
        <end position="332"/>
    </location>
</feature>